<dbReference type="STRING" id="558155.SAMN04487911_13725"/>
<dbReference type="AlphaFoldDB" id="A0A1M6M617"/>
<dbReference type="RefSeq" id="WP_072765789.1">
    <property type="nucleotide sequence ID" value="NZ_FQYX01000037.1"/>
</dbReference>
<protein>
    <recommendedName>
        <fullName evidence="3">CHRD domain-containing protein</fullName>
    </recommendedName>
</protein>
<dbReference type="PROSITE" id="PS51257">
    <property type="entry name" value="PROKAR_LIPOPROTEIN"/>
    <property type="match status" value="1"/>
</dbReference>
<organism evidence="4 5">
    <name type="scientific">Arenibacter nanhaiticus</name>
    <dbReference type="NCBI Taxonomy" id="558155"/>
    <lineage>
        <taxon>Bacteria</taxon>
        <taxon>Pseudomonadati</taxon>
        <taxon>Bacteroidota</taxon>
        <taxon>Flavobacteriia</taxon>
        <taxon>Flavobacteriales</taxon>
        <taxon>Flavobacteriaceae</taxon>
        <taxon>Arenibacter</taxon>
    </lineage>
</organism>
<feature type="chain" id="PRO_5011979954" description="CHRD domain-containing protein" evidence="2">
    <location>
        <begin position="21"/>
        <end position="150"/>
    </location>
</feature>
<gene>
    <name evidence="4" type="ORF">SAMN04487911_13725</name>
</gene>
<proteinExistence type="inferred from homology"/>
<dbReference type="OrthoDB" id="1451403at2"/>
<dbReference type="GO" id="GO:0006801">
    <property type="term" value="P:superoxide metabolic process"/>
    <property type="evidence" value="ECO:0007669"/>
    <property type="project" value="InterPro"/>
</dbReference>
<dbReference type="GO" id="GO:0046872">
    <property type="term" value="F:metal ion binding"/>
    <property type="evidence" value="ECO:0007669"/>
    <property type="project" value="InterPro"/>
</dbReference>
<evidence type="ECO:0000313" key="4">
    <source>
        <dbReference type="EMBL" id="SHJ78898.1"/>
    </source>
</evidence>
<evidence type="ECO:0000256" key="2">
    <source>
        <dbReference type="SAM" id="SignalP"/>
    </source>
</evidence>
<evidence type="ECO:0000256" key="1">
    <source>
        <dbReference type="ARBA" id="ARBA00010457"/>
    </source>
</evidence>
<dbReference type="EMBL" id="FQYX01000037">
    <property type="protein sequence ID" value="SHJ78898.1"/>
    <property type="molecule type" value="Genomic_DNA"/>
</dbReference>
<evidence type="ECO:0000313" key="5">
    <source>
        <dbReference type="Proteomes" id="UP000184231"/>
    </source>
</evidence>
<dbReference type="SUPFAM" id="SSF49329">
    <property type="entry name" value="Cu,Zn superoxide dismutase-like"/>
    <property type="match status" value="1"/>
</dbReference>
<dbReference type="InterPro" id="IPR036423">
    <property type="entry name" value="SOD-like_Cu/Zn_dom_sf"/>
</dbReference>
<feature type="domain" description="CHRD" evidence="3">
    <location>
        <begin position="39"/>
        <end position="132"/>
    </location>
</feature>
<name>A0A1M6M617_9FLAO</name>
<dbReference type="Proteomes" id="UP000184231">
    <property type="component" value="Unassembled WGS sequence"/>
</dbReference>
<reference evidence="5" key="1">
    <citation type="submission" date="2016-11" db="EMBL/GenBank/DDBJ databases">
        <authorList>
            <person name="Varghese N."/>
            <person name="Submissions S."/>
        </authorList>
    </citation>
    <scope>NUCLEOTIDE SEQUENCE [LARGE SCALE GENOMIC DNA]</scope>
    <source>
        <strain evidence="5">CGMCC 1.8863</strain>
    </source>
</reference>
<keyword evidence="5" id="KW-1185">Reference proteome</keyword>
<feature type="signal peptide" evidence="2">
    <location>
        <begin position="1"/>
        <end position="20"/>
    </location>
</feature>
<comment type="similarity">
    <text evidence="1">Belongs to the Cu-Zn superoxide dismutase family.</text>
</comment>
<accession>A0A1M6M617</accession>
<sequence>MKKYTLLFLASMLVFVSGCGKDEFPPLDPAKSRVYSLSPVANSKISGTVTFTKNDDGTTTVLIELSGSSTDVHPAFIRLGKTGSNGEIVITLEPIDCDCESGISIVKTLDDGTPITFDELVKYEAYITIHQNKDHLEVIILQGNIGNSSN</sequence>
<evidence type="ECO:0000259" key="3">
    <source>
        <dbReference type="Pfam" id="PF07452"/>
    </source>
</evidence>
<dbReference type="InterPro" id="IPR010895">
    <property type="entry name" value="CHRD"/>
</dbReference>
<dbReference type="Pfam" id="PF07452">
    <property type="entry name" value="CHRD"/>
    <property type="match status" value="1"/>
</dbReference>
<keyword evidence="2" id="KW-0732">Signal</keyword>